<dbReference type="Pfam" id="PF04738">
    <property type="entry name" value="Lant_dehydr_N"/>
    <property type="match status" value="2"/>
</dbReference>
<keyword evidence="3" id="KW-1185">Reference proteome</keyword>
<protein>
    <recommendedName>
        <fullName evidence="1">Lantibiotic dehydratase N-terminal domain-containing protein</fullName>
    </recommendedName>
</protein>
<gene>
    <name evidence="2" type="ORF">F4560_003052</name>
</gene>
<proteinExistence type="predicted"/>
<reference evidence="2 3" key="1">
    <citation type="submission" date="2020-08" db="EMBL/GenBank/DDBJ databases">
        <title>Sequencing the genomes of 1000 actinobacteria strains.</title>
        <authorList>
            <person name="Klenk H.-P."/>
        </authorList>
    </citation>
    <scope>NUCLEOTIDE SEQUENCE [LARGE SCALE GENOMIC DNA]</scope>
    <source>
        <strain evidence="2 3">DSM 45486</strain>
    </source>
</reference>
<evidence type="ECO:0000259" key="1">
    <source>
        <dbReference type="Pfam" id="PF04738"/>
    </source>
</evidence>
<dbReference type="InterPro" id="IPR006827">
    <property type="entry name" value="Lant_deHydtase_N"/>
</dbReference>
<feature type="domain" description="Lantibiotic dehydratase N-terminal" evidence="1">
    <location>
        <begin position="152"/>
        <end position="480"/>
    </location>
</feature>
<accession>A0A7W9HJ69</accession>
<feature type="domain" description="Lantibiotic dehydratase N-terminal" evidence="1">
    <location>
        <begin position="610"/>
        <end position="766"/>
    </location>
</feature>
<sequence>MAPPPAHPGPSTADFVIGGVFGVRVGGVPVADLDALRCERAWAAAEQVVGLTRWLRAEGTALSDLLRPEIGRCADEGRPLLVALRRAVFQGKRPNGRVWTVRHVLSHDTRARVEYWARELARAGELTGRVPALLAEEHAAVREALRVAAGRDAFRLGLVLGSPDLTRSVARWLDDPRAPAPRAGALASLARYLARAAVKPSPYASFTLSGLGGWTDGGPAVATSGDLHWRGVPELDRMVVLALWSALAEHPDTRDHVRLRTNPAVEDVGERLWFPAATPGEPIVCVAATDAVRAVLELVRTEPESTLGSLAGTPPAEPVRAFVAELVAVGLLERCRPFSDQSATPLDQLARWVDEHVTGSPWPPRLRELWAAVDGYRALVTAAERRERLHLVRDLLDGLLTDLGRTPWPPNRPVLLENAVLPRPAVVCSRERWRPVLEDLAAVRGFLGILDRSLPLKLRLAEFFRSRFGSRELVPFPRLYREYRADGGDGSQALADLWRAVASELYDGDAGVGDTVSVDPRVLAKLAASWPAHVRAPQSVCCYGQELPGEDGPRLVLNTVRTGYGWGITRIEHLLTAAGGTVPARTPVPAGPDMIFAECRAAFGSQLNQRAPAVSHAIDYPGGQPPDGRAERLSLNDLWVRQDPVRGRLLLCDRRGRQVRPLALGMLVEHALPPALRFLVAVFGEPQTAFAPYPQLDGVGWRPAVDGVQHRPRLEVGRVVLARAGWRVPAAAMPTRAKGQSDADFLLELARWRDRHTIPRRCFVRVPGRRSDPTRKPIYLDFSNWFLLSALPRPDTAAVLEEALPAPADAPHHGVHGQRVTEYVFELSATDPHG</sequence>
<dbReference type="Proteomes" id="UP000552097">
    <property type="component" value="Unassembled WGS sequence"/>
</dbReference>
<comment type="caution">
    <text evidence="2">The sequence shown here is derived from an EMBL/GenBank/DDBJ whole genome shotgun (WGS) entry which is preliminary data.</text>
</comment>
<name>A0A7W9HJ69_9PSEU</name>
<dbReference type="EMBL" id="JACHMO010000001">
    <property type="protein sequence ID" value="MBB5803284.1"/>
    <property type="molecule type" value="Genomic_DNA"/>
</dbReference>
<dbReference type="RefSeq" id="WP_184920564.1">
    <property type="nucleotide sequence ID" value="NZ_JACHMO010000001.1"/>
</dbReference>
<organism evidence="2 3">
    <name type="scientific">Saccharothrix ecbatanensis</name>
    <dbReference type="NCBI Taxonomy" id="1105145"/>
    <lineage>
        <taxon>Bacteria</taxon>
        <taxon>Bacillati</taxon>
        <taxon>Actinomycetota</taxon>
        <taxon>Actinomycetes</taxon>
        <taxon>Pseudonocardiales</taxon>
        <taxon>Pseudonocardiaceae</taxon>
        <taxon>Saccharothrix</taxon>
    </lineage>
</organism>
<evidence type="ECO:0000313" key="2">
    <source>
        <dbReference type="EMBL" id="MBB5803284.1"/>
    </source>
</evidence>
<dbReference type="AlphaFoldDB" id="A0A7W9HJ69"/>
<evidence type="ECO:0000313" key="3">
    <source>
        <dbReference type="Proteomes" id="UP000552097"/>
    </source>
</evidence>